<evidence type="ECO:0000313" key="4">
    <source>
        <dbReference type="EMBL" id="KAK9000175.1"/>
    </source>
</evidence>
<keyword evidence="2" id="KW-0217">Developmental protein</keyword>
<comment type="similarity">
    <text evidence="1">Belongs to the ARG7 family.</text>
</comment>
<gene>
    <name evidence="4" type="ORF">V6N11_080680</name>
</gene>
<dbReference type="PANTHER" id="PTHR31175">
    <property type="entry name" value="AUXIN-RESPONSIVE FAMILY PROTEIN"/>
    <property type="match status" value="1"/>
</dbReference>
<reference evidence="4 5" key="1">
    <citation type="journal article" date="2024" name="G3 (Bethesda)">
        <title>Genome assembly of Hibiscus sabdariffa L. provides insights into metabolisms of medicinal natural products.</title>
        <authorList>
            <person name="Kim T."/>
        </authorList>
    </citation>
    <scope>NUCLEOTIDE SEQUENCE [LARGE SCALE GENOMIC DNA]</scope>
    <source>
        <strain evidence="4">TK-2024</strain>
        <tissue evidence="4">Old leaves</tissue>
    </source>
</reference>
<proteinExistence type="inferred from homology"/>
<evidence type="ECO:0000313" key="5">
    <source>
        <dbReference type="Proteomes" id="UP001396334"/>
    </source>
</evidence>
<sequence>MISSSKKLNRMARKWQKMIAKGRKRISLLGMSNAKVIAGDTDEPSVAEKGHFVIYTTDPKRHVVPLSYLRNNIFVELLKLSAEEFGLSIHGPIVLPCDSTLFKYIVSIVQQGMERHMENYLEKQIGRSTHDVFLSYHLMVLHPSKLHLELLGRDCPHG</sequence>
<comment type="caution">
    <text evidence="4">The sequence shown here is derived from an EMBL/GenBank/DDBJ whole genome shotgun (WGS) entry which is preliminary data.</text>
</comment>
<accession>A0ABR2QHK3</accession>
<name>A0ABR2QHK3_9ROSI</name>
<evidence type="ECO:0000256" key="1">
    <source>
        <dbReference type="ARBA" id="ARBA00006974"/>
    </source>
</evidence>
<keyword evidence="5" id="KW-1185">Reference proteome</keyword>
<keyword evidence="3" id="KW-0341">Growth regulation</keyword>
<dbReference type="Proteomes" id="UP001396334">
    <property type="component" value="Unassembled WGS sequence"/>
</dbReference>
<organism evidence="4 5">
    <name type="scientific">Hibiscus sabdariffa</name>
    <name type="common">roselle</name>
    <dbReference type="NCBI Taxonomy" id="183260"/>
    <lineage>
        <taxon>Eukaryota</taxon>
        <taxon>Viridiplantae</taxon>
        <taxon>Streptophyta</taxon>
        <taxon>Embryophyta</taxon>
        <taxon>Tracheophyta</taxon>
        <taxon>Spermatophyta</taxon>
        <taxon>Magnoliopsida</taxon>
        <taxon>eudicotyledons</taxon>
        <taxon>Gunneridae</taxon>
        <taxon>Pentapetalae</taxon>
        <taxon>rosids</taxon>
        <taxon>malvids</taxon>
        <taxon>Malvales</taxon>
        <taxon>Malvaceae</taxon>
        <taxon>Malvoideae</taxon>
        <taxon>Hibiscus</taxon>
    </lineage>
</organism>
<dbReference type="EMBL" id="JBBPBN010000037">
    <property type="protein sequence ID" value="KAK9000175.1"/>
    <property type="molecule type" value="Genomic_DNA"/>
</dbReference>
<dbReference type="Pfam" id="PF02519">
    <property type="entry name" value="Auxin_inducible"/>
    <property type="match status" value="1"/>
</dbReference>
<evidence type="ECO:0000256" key="3">
    <source>
        <dbReference type="ARBA" id="ARBA00022604"/>
    </source>
</evidence>
<dbReference type="InterPro" id="IPR003676">
    <property type="entry name" value="SAUR_fam"/>
</dbReference>
<dbReference type="PANTHER" id="PTHR31175:SF82">
    <property type="entry name" value="AUXIN-RESPONSIVE PROTEIN SAUR65"/>
    <property type="match status" value="1"/>
</dbReference>
<protein>
    <submittedName>
        <fullName evidence="4">Uncharacterized protein</fullName>
    </submittedName>
</protein>
<evidence type="ECO:0000256" key="2">
    <source>
        <dbReference type="ARBA" id="ARBA00022473"/>
    </source>
</evidence>